<dbReference type="Pfam" id="PF00550">
    <property type="entry name" value="PP-binding"/>
    <property type="match status" value="1"/>
</dbReference>
<dbReference type="InterPro" id="IPR045851">
    <property type="entry name" value="AMP-bd_C_sf"/>
</dbReference>
<dbReference type="InterPro" id="IPR006162">
    <property type="entry name" value="Ppantetheine_attach_site"/>
</dbReference>
<dbReference type="Gene3D" id="3.30.559.10">
    <property type="entry name" value="Chloramphenicol acetyltransferase-like domain"/>
    <property type="match status" value="1"/>
</dbReference>
<dbReference type="SUPFAM" id="SSF56801">
    <property type="entry name" value="Acetyl-CoA synthetase-like"/>
    <property type="match status" value="1"/>
</dbReference>
<keyword evidence="2" id="KW-0597">Phosphoprotein</keyword>
<name>A0A9W9IDV0_9EURO</name>
<reference evidence="7" key="1">
    <citation type="submission" date="2022-11" db="EMBL/GenBank/DDBJ databases">
        <authorList>
            <person name="Petersen C."/>
        </authorList>
    </citation>
    <scope>NUCLEOTIDE SEQUENCE</scope>
    <source>
        <strain evidence="7">IBT 26290</strain>
    </source>
</reference>
<feature type="compositionally biased region" description="Polar residues" evidence="5">
    <location>
        <begin position="7"/>
        <end position="19"/>
    </location>
</feature>
<dbReference type="PANTHER" id="PTHR45527:SF3">
    <property type="entry name" value="SIDEROPHORE SYNTHETASE (EUROFUNG)"/>
    <property type="match status" value="1"/>
</dbReference>
<dbReference type="PROSITE" id="PS00012">
    <property type="entry name" value="PHOSPHOPANTETHEINE"/>
    <property type="match status" value="1"/>
</dbReference>
<dbReference type="InterPro" id="IPR010071">
    <property type="entry name" value="AA_adenyl_dom"/>
</dbReference>
<dbReference type="GeneID" id="81421685"/>
<feature type="region of interest" description="Disordered" evidence="5">
    <location>
        <begin position="1"/>
        <end position="28"/>
    </location>
</feature>
<dbReference type="GO" id="GO:0031177">
    <property type="term" value="F:phosphopantetheine binding"/>
    <property type="evidence" value="ECO:0007669"/>
    <property type="project" value="InterPro"/>
</dbReference>
<keyword evidence="3" id="KW-0436">Ligase</keyword>
<dbReference type="GO" id="GO:0044550">
    <property type="term" value="P:secondary metabolite biosynthetic process"/>
    <property type="evidence" value="ECO:0007669"/>
    <property type="project" value="TreeGrafter"/>
</dbReference>
<dbReference type="AlphaFoldDB" id="A0A9W9IDV0"/>
<reference evidence="7" key="2">
    <citation type="journal article" date="2023" name="IMA Fungus">
        <title>Comparative genomic study of the Penicillium genus elucidates a diverse pangenome and 15 lateral gene transfer events.</title>
        <authorList>
            <person name="Petersen C."/>
            <person name="Sorensen T."/>
            <person name="Nielsen M.R."/>
            <person name="Sondergaard T.E."/>
            <person name="Sorensen J.L."/>
            <person name="Fitzpatrick D.A."/>
            <person name="Frisvad J.C."/>
            <person name="Nielsen K.L."/>
        </authorList>
    </citation>
    <scope>NUCLEOTIDE SEQUENCE</scope>
    <source>
        <strain evidence="7">IBT 26290</strain>
    </source>
</reference>
<dbReference type="InterPro" id="IPR000873">
    <property type="entry name" value="AMP-dep_synth/lig_dom"/>
</dbReference>
<dbReference type="GO" id="GO:0043041">
    <property type="term" value="P:amino acid activation for nonribosomal peptide biosynthetic process"/>
    <property type="evidence" value="ECO:0007669"/>
    <property type="project" value="TreeGrafter"/>
</dbReference>
<dbReference type="GO" id="GO:0016874">
    <property type="term" value="F:ligase activity"/>
    <property type="evidence" value="ECO:0007669"/>
    <property type="project" value="UniProtKB-KW"/>
</dbReference>
<evidence type="ECO:0000256" key="4">
    <source>
        <dbReference type="ARBA" id="ARBA00029454"/>
    </source>
</evidence>
<dbReference type="InterPro" id="IPR020806">
    <property type="entry name" value="PKS_PP-bd"/>
</dbReference>
<dbReference type="Gene3D" id="1.10.1200.10">
    <property type="entry name" value="ACP-like"/>
    <property type="match status" value="1"/>
</dbReference>
<evidence type="ECO:0000256" key="5">
    <source>
        <dbReference type="SAM" id="MobiDB-lite"/>
    </source>
</evidence>
<dbReference type="FunFam" id="3.30.300.30:FF:000015">
    <property type="entry name" value="Nonribosomal peptide synthase SidD"/>
    <property type="match status" value="1"/>
</dbReference>
<dbReference type="NCBIfam" id="TIGR01733">
    <property type="entry name" value="AA-adenyl-dom"/>
    <property type="match status" value="1"/>
</dbReference>
<dbReference type="PROSITE" id="PS50075">
    <property type="entry name" value="CARRIER"/>
    <property type="match status" value="1"/>
</dbReference>
<dbReference type="Gene3D" id="3.30.300.30">
    <property type="match status" value="1"/>
</dbReference>
<dbReference type="OrthoDB" id="416786at2759"/>
<dbReference type="SUPFAM" id="SSF47336">
    <property type="entry name" value="ACP-like"/>
    <property type="match status" value="1"/>
</dbReference>
<dbReference type="SMART" id="SM00823">
    <property type="entry name" value="PKS_PP"/>
    <property type="match status" value="1"/>
</dbReference>
<evidence type="ECO:0000256" key="1">
    <source>
        <dbReference type="ARBA" id="ARBA00022450"/>
    </source>
</evidence>
<dbReference type="PANTHER" id="PTHR45527">
    <property type="entry name" value="NONRIBOSOMAL PEPTIDE SYNTHETASE"/>
    <property type="match status" value="1"/>
</dbReference>
<accession>A0A9W9IDV0</accession>
<evidence type="ECO:0000259" key="6">
    <source>
        <dbReference type="PROSITE" id="PS50075"/>
    </source>
</evidence>
<keyword evidence="1" id="KW-0596">Phosphopantetheine</keyword>
<evidence type="ECO:0000313" key="7">
    <source>
        <dbReference type="EMBL" id="KAJ5174507.1"/>
    </source>
</evidence>
<dbReference type="GO" id="GO:0005737">
    <property type="term" value="C:cytoplasm"/>
    <property type="evidence" value="ECO:0007669"/>
    <property type="project" value="TreeGrafter"/>
</dbReference>
<comment type="caution">
    <text evidence="7">The sequence shown here is derived from an EMBL/GenBank/DDBJ whole genome shotgun (WGS) entry which is preliminary data.</text>
</comment>
<evidence type="ECO:0000313" key="8">
    <source>
        <dbReference type="Proteomes" id="UP001149163"/>
    </source>
</evidence>
<dbReference type="InterPro" id="IPR042099">
    <property type="entry name" value="ANL_N_sf"/>
</dbReference>
<dbReference type="Proteomes" id="UP001149163">
    <property type="component" value="Unassembled WGS sequence"/>
</dbReference>
<dbReference type="InterPro" id="IPR023213">
    <property type="entry name" value="CAT-like_dom_sf"/>
</dbReference>
<dbReference type="Gene3D" id="3.30.559.30">
    <property type="entry name" value="Nonribosomal peptide synthetase, condensation domain"/>
    <property type="match status" value="1"/>
</dbReference>
<dbReference type="RefSeq" id="XP_056546115.1">
    <property type="nucleotide sequence ID" value="XM_056682509.1"/>
</dbReference>
<evidence type="ECO:0000256" key="3">
    <source>
        <dbReference type="ARBA" id="ARBA00022598"/>
    </source>
</evidence>
<dbReference type="Pfam" id="PF00668">
    <property type="entry name" value="Condensation"/>
    <property type="match status" value="1"/>
</dbReference>
<protein>
    <recommendedName>
        <fullName evidence="6">Carrier domain-containing protein</fullName>
    </recommendedName>
</protein>
<dbReference type="InterPro" id="IPR001242">
    <property type="entry name" value="Condensation_dom"/>
</dbReference>
<dbReference type="Pfam" id="PF00501">
    <property type="entry name" value="AMP-binding"/>
    <property type="match status" value="1"/>
</dbReference>
<feature type="domain" description="Carrier" evidence="6">
    <location>
        <begin position="615"/>
        <end position="691"/>
    </location>
</feature>
<dbReference type="Gene3D" id="3.40.50.12780">
    <property type="entry name" value="N-terminal domain of ligase-like"/>
    <property type="match status" value="1"/>
</dbReference>
<proteinExistence type="inferred from homology"/>
<dbReference type="FunFam" id="3.40.50.12780:FF:000014">
    <property type="entry name" value="Nonribosomal peptide synthetase 1"/>
    <property type="match status" value="1"/>
</dbReference>
<dbReference type="InterPro" id="IPR036736">
    <property type="entry name" value="ACP-like_sf"/>
</dbReference>
<sequence>MAKGTRVATQEVTGDSLENSGELDKNEEEGVFLQEKKGDEGCLLSKADMLRLAEWNRVLPEQVDQCVHELITEWCQAQPDAPAVCAWDGEFTYGELDALSSALAVHLAERGVGPEMFVPLCFEKSRWTTVALVGVMKAGGAFMLLDSSQPLLRLQELCAAVNATLVLSSPTTESRSQQLADTVIVLSSTSGFLSSCDLHGDRATALTHFHHAAYATFTSGSTGKPKVAVFEHSAYCCAALTHSKVNGLTRESRVLQVASYAFSVSIIQILTTLMVGGCLCVPSDSECHGNIAAAVRRLRANWVLSTPSFLRTVRHEDMPSLKHVIFGGETPVQNDIEAWPDHAQVAIGYGSAETVCCAFAPNVGPRSSPRLIGKMIGSAGWVVEPDNHHKLVPLGAVGELLVEGPFLAREYLNDAKKTAESFIEAPSWFSTFCKRYNQTSRHGRMYKTGDLVMYHADGSLTLVGRKDTQVKIRGQRVELGEVEHHTRRSFPGARDVVADVVTPTEAGRVPMLVAFVCVDNQNQEDRNGNQDESNKDKADNIFAAPTDAFRAAILVAETALHDAVPAYMVPAVFLPLVTVPLASTGKTDRRRLRERAATLTRADIQAYYPMAAKRPPTTAAERTLQQLWAQVLQVKSESIGVDDSFFRLGGDSILAMDLASLARSQGLELSISDIFALRQLSMLAAVLVQSPNVDASTNVEPFSLLDPQQKHQDQLLQVVLKSIDVPFHHIHTKESLEPVWRSICQVDSNEELISGEPLVKFTLISRSETEHLFTVRLSHAQYDGFSIPYVLRDIVAAYNQDIRSGPAHATFRDYVYYCSNNSSDSAFDFWKALLRGSVMTMLPCSDLQADQVSTEIHEIAFGDLPSTLEDITIPTLINAALSFVLARLTKTDDVVFGAVTNTRAIPLPQAKTILGPCINRVPFRACLAQVRTAFT</sequence>
<dbReference type="SUPFAM" id="SSF52777">
    <property type="entry name" value="CoA-dependent acyltransferases"/>
    <property type="match status" value="2"/>
</dbReference>
<organism evidence="7 8">
    <name type="scientific">Penicillium canariense</name>
    <dbReference type="NCBI Taxonomy" id="189055"/>
    <lineage>
        <taxon>Eukaryota</taxon>
        <taxon>Fungi</taxon>
        <taxon>Dikarya</taxon>
        <taxon>Ascomycota</taxon>
        <taxon>Pezizomycotina</taxon>
        <taxon>Eurotiomycetes</taxon>
        <taxon>Eurotiomycetidae</taxon>
        <taxon>Eurotiales</taxon>
        <taxon>Aspergillaceae</taxon>
        <taxon>Penicillium</taxon>
    </lineage>
</organism>
<keyword evidence="8" id="KW-1185">Reference proteome</keyword>
<comment type="similarity">
    <text evidence="4">Belongs to the NRP synthetase family.</text>
</comment>
<dbReference type="FunFam" id="1.10.1200.10:FF:000005">
    <property type="entry name" value="Nonribosomal peptide synthetase 1"/>
    <property type="match status" value="1"/>
</dbReference>
<gene>
    <name evidence="7" type="ORF">N7482_000384</name>
</gene>
<evidence type="ECO:0000256" key="2">
    <source>
        <dbReference type="ARBA" id="ARBA00022553"/>
    </source>
</evidence>
<dbReference type="InterPro" id="IPR009081">
    <property type="entry name" value="PP-bd_ACP"/>
</dbReference>
<dbReference type="EMBL" id="JAPQKN010000001">
    <property type="protein sequence ID" value="KAJ5174507.1"/>
    <property type="molecule type" value="Genomic_DNA"/>
</dbReference>
<dbReference type="CDD" id="cd05918">
    <property type="entry name" value="A_NRPS_SidN3_like"/>
    <property type="match status" value="1"/>
</dbReference>